<dbReference type="AlphaFoldDB" id="A0AA35WAY6"/>
<dbReference type="EMBL" id="CASHTH010001380">
    <property type="protein sequence ID" value="CAI8014633.1"/>
    <property type="molecule type" value="Genomic_DNA"/>
</dbReference>
<organism evidence="1 2">
    <name type="scientific">Geodia barretti</name>
    <name type="common">Barrett's horny sponge</name>
    <dbReference type="NCBI Taxonomy" id="519541"/>
    <lineage>
        <taxon>Eukaryota</taxon>
        <taxon>Metazoa</taxon>
        <taxon>Porifera</taxon>
        <taxon>Demospongiae</taxon>
        <taxon>Heteroscleromorpha</taxon>
        <taxon>Tetractinellida</taxon>
        <taxon>Astrophorina</taxon>
        <taxon>Geodiidae</taxon>
        <taxon>Geodia</taxon>
    </lineage>
</organism>
<dbReference type="Proteomes" id="UP001174909">
    <property type="component" value="Unassembled WGS sequence"/>
</dbReference>
<evidence type="ECO:0000313" key="1">
    <source>
        <dbReference type="EMBL" id="CAI8014633.1"/>
    </source>
</evidence>
<reference evidence="1" key="1">
    <citation type="submission" date="2023-03" db="EMBL/GenBank/DDBJ databases">
        <authorList>
            <person name="Steffen K."/>
            <person name="Cardenas P."/>
        </authorList>
    </citation>
    <scope>NUCLEOTIDE SEQUENCE</scope>
</reference>
<keyword evidence="2" id="KW-1185">Reference proteome</keyword>
<feature type="non-terminal residue" evidence="1">
    <location>
        <position position="48"/>
    </location>
</feature>
<proteinExistence type="predicted"/>
<comment type="caution">
    <text evidence="1">The sequence shown here is derived from an EMBL/GenBank/DDBJ whole genome shotgun (WGS) entry which is preliminary data.</text>
</comment>
<name>A0AA35WAY6_GEOBA</name>
<accession>A0AA35WAY6</accession>
<sequence length="48" mass="5528">MCDSLIMCIYLWRCQICIHTCGNRVELLKMFVHQKNELNTLAAINEGG</sequence>
<evidence type="ECO:0000313" key="2">
    <source>
        <dbReference type="Proteomes" id="UP001174909"/>
    </source>
</evidence>
<protein>
    <submittedName>
        <fullName evidence="1">Uncharacterized protein</fullName>
    </submittedName>
</protein>
<gene>
    <name evidence="1" type="ORF">GBAR_LOCUS9131</name>
</gene>